<name>A0A2K8SPH4_9NOSO</name>
<dbReference type="KEGG" id="nfl:COO91_03257"/>
<organism evidence="1 2">
    <name type="scientific">Nostoc flagelliforme CCNUN1</name>
    <dbReference type="NCBI Taxonomy" id="2038116"/>
    <lineage>
        <taxon>Bacteria</taxon>
        <taxon>Bacillati</taxon>
        <taxon>Cyanobacteriota</taxon>
        <taxon>Cyanophyceae</taxon>
        <taxon>Nostocales</taxon>
        <taxon>Nostocaceae</taxon>
        <taxon>Nostoc</taxon>
    </lineage>
</organism>
<sequence>MQQFAHQSDGYGAIKNNIVIRRLFDAVHLFLLQRDAGG</sequence>
<accession>A0A2K8SPH4</accession>
<keyword evidence="2" id="KW-1185">Reference proteome</keyword>
<dbReference type="EMBL" id="CP024785">
    <property type="protein sequence ID" value="AUB37317.1"/>
    <property type="molecule type" value="Genomic_DNA"/>
</dbReference>
<dbReference type="AlphaFoldDB" id="A0A2K8SPH4"/>
<protein>
    <submittedName>
        <fullName evidence="1">Uncharacterized protein</fullName>
    </submittedName>
</protein>
<evidence type="ECO:0000313" key="2">
    <source>
        <dbReference type="Proteomes" id="UP000232003"/>
    </source>
</evidence>
<gene>
    <name evidence="1" type="ORF">COO91_03257</name>
</gene>
<dbReference type="Proteomes" id="UP000232003">
    <property type="component" value="Chromosome"/>
</dbReference>
<evidence type="ECO:0000313" key="1">
    <source>
        <dbReference type="EMBL" id="AUB37317.1"/>
    </source>
</evidence>
<proteinExistence type="predicted"/>
<reference evidence="1 2" key="1">
    <citation type="submission" date="2017-11" db="EMBL/GenBank/DDBJ databases">
        <title>Complete genome of a free-living desiccation-tolerant cyanobacterium and its photosynthetic adaptation to extreme terrestrial habitat.</title>
        <authorList>
            <person name="Shang J."/>
        </authorList>
    </citation>
    <scope>NUCLEOTIDE SEQUENCE [LARGE SCALE GENOMIC DNA]</scope>
    <source>
        <strain evidence="1 2">CCNUN1</strain>
    </source>
</reference>